<dbReference type="Pfam" id="PF00005">
    <property type="entry name" value="ABC_tran"/>
    <property type="match status" value="1"/>
</dbReference>
<dbReference type="Gene3D" id="3.40.50.300">
    <property type="entry name" value="P-loop containing nucleotide triphosphate hydrolases"/>
    <property type="match status" value="1"/>
</dbReference>
<keyword evidence="3" id="KW-0547">Nucleotide-binding</keyword>
<dbReference type="InterPro" id="IPR003593">
    <property type="entry name" value="AAA+_ATPase"/>
</dbReference>
<dbReference type="InterPro" id="IPR027417">
    <property type="entry name" value="P-loop_NTPase"/>
</dbReference>
<comment type="similarity">
    <text evidence="1">Belongs to the ABC transporter superfamily.</text>
</comment>
<protein>
    <submittedName>
        <fullName evidence="8">Branched chain amino acid ABC transporter ATPase</fullName>
    </submittedName>
</protein>
<keyword evidence="5" id="KW-0029">Amino-acid transport</keyword>
<dbReference type="PROSITE" id="PS50893">
    <property type="entry name" value="ABC_TRANSPORTER_2"/>
    <property type="match status" value="1"/>
</dbReference>
<evidence type="ECO:0000313" key="9">
    <source>
        <dbReference type="Proteomes" id="UP000017668"/>
    </source>
</evidence>
<reference evidence="8 9" key="1">
    <citation type="journal article" date="2013" name="Genome Announc.">
        <title>Genome Sequence of Rhizobium lupini HPC(L) Isolated from Saline Desert Soil, Kutch (Gujarat).</title>
        <authorList>
            <person name="Agarwal L."/>
            <person name="Purohit H.J."/>
        </authorList>
    </citation>
    <scope>NUCLEOTIDE SEQUENCE [LARGE SCALE GENOMIC DNA]</scope>
    <source>
        <strain evidence="9">HPC(L)</strain>
    </source>
</reference>
<dbReference type="PANTHER" id="PTHR43820:SF2">
    <property type="entry name" value="ABC TRANSPORTER ATP-BINDING PROTEIN"/>
    <property type="match status" value="1"/>
</dbReference>
<comment type="function">
    <text evidence="6">Involved in beta-(1--&gt;2)glucan export. Transmembrane domains (TMD) form a pore in the inner membrane and the ATP-binding domain (NBD) is responsible for energy generation.</text>
</comment>
<evidence type="ECO:0000256" key="4">
    <source>
        <dbReference type="ARBA" id="ARBA00022840"/>
    </source>
</evidence>
<keyword evidence="4" id="KW-0067">ATP-binding</keyword>
<evidence type="ECO:0000256" key="5">
    <source>
        <dbReference type="ARBA" id="ARBA00022970"/>
    </source>
</evidence>
<evidence type="ECO:0000256" key="1">
    <source>
        <dbReference type="ARBA" id="ARBA00005417"/>
    </source>
</evidence>
<dbReference type="InterPro" id="IPR003439">
    <property type="entry name" value="ABC_transporter-like_ATP-bd"/>
</dbReference>
<gene>
    <name evidence="8" type="ORF">C241_24130</name>
</gene>
<comment type="caution">
    <text evidence="8">The sequence shown here is derived from an EMBL/GenBank/DDBJ whole genome shotgun (WGS) entry which is preliminary data.</text>
</comment>
<evidence type="ECO:0000256" key="3">
    <source>
        <dbReference type="ARBA" id="ARBA00022741"/>
    </source>
</evidence>
<dbReference type="SUPFAM" id="SSF52540">
    <property type="entry name" value="P-loop containing nucleoside triphosphate hydrolases"/>
    <property type="match status" value="1"/>
</dbReference>
<dbReference type="EMBL" id="AMQQ01000038">
    <property type="protein sequence ID" value="EKJ93557.1"/>
    <property type="molecule type" value="Genomic_DNA"/>
</dbReference>
<proteinExistence type="inferred from homology"/>
<evidence type="ECO:0000313" key="8">
    <source>
        <dbReference type="EMBL" id="EKJ93557.1"/>
    </source>
</evidence>
<name>A0ABP2RKE4_RHILU</name>
<evidence type="ECO:0000256" key="6">
    <source>
        <dbReference type="ARBA" id="ARBA00024722"/>
    </source>
</evidence>
<dbReference type="SMART" id="SM00382">
    <property type="entry name" value="AAA"/>
    <property type="match status" value="1"/>
</dbReference>
<keyword evidence="9" id="KW-1185">Reference proteome</keyword>
<dbReference type="Proteomes" id="UP000017668">
    <property type="component" value="Unassembled WGS sequence"/>
</dbReference>
<accession>A0ABP2RKE4</accession>
<sequence>MPAAPLEIVNLTAGYGPTRVIEGLSLSVPSGSRFAVLGRNGVGKTSLFATLAGQTKRFSGDIRIGGREIGTLPSAARAKAGLGYVPQTRDVFPTLTVEENLFVGLKGRPKSAIEEAYTLFPRLKERRRNLGSQLSGGEQQMLSTARTILGQPRVLLLDEPLEGLAPVICEELMAAFSKLAQSGEMTILLVEQRIQMAIDFADHAIIMERGRIVWDGPSSELVENPDIIDTHLAWVACTKPKYRHCAFIYNLRHTGLEPASRHPKSLG</sequence>
<evidence type="ECO:0000256" key="2">
    <source>
        <dbReference type="ARBA" id="ARBA00022448"/>
    </source>
</evidence>
<evidence type="ECO:0000259" key="7">
    <source>
        <dbReference type="PROSITE" id="PS50893"/>
    </source>
</evidence>
<feature type="domain" description="ABC transporter" evidence="7">
    <location>
        <begin position="6"/>
        <end position="234"/>
    </location>
</feature>
<dbReference type="CDD" id="cd03224">
    <property type="entry name" value="ABC_TM1139_LivF_branched"/>
    <property type="match status" value="1"/>
</dbReference>
<dbReference type="InterPro" id="IPR052156">
    <property type="entry name" value="BCAA_Transport_ATP-bd_LivF"/>
</dbReference>
<organism evidence="8 9">
    <name type="scientific">Bradyrhizobium lupini HPC(L)</name>
    <dbReference type="NCBI Taxonomy" id="1229491"/>
    <lineage>
        <taxon>Bacteria</taxon>
        <taxon>Pseudomonadati</taxon>
        <taxon>Pseudomonadota</taxon>
        <taxon>Alphaproteobacteria</taxon>
        <taxon>Hyphomicrobiales</taxon>
        <taxon>Nitrobacteraceae</taxon>
        <taxon>Bradyrhizobium</taxon>
    </lineage>
</organism>
<dbReference type="PANTHER" id="PTHR43820">
    <property type="entry name" value="HIGH-AFFINITY BRANCHED-CHAIN AMINO ACID TRANSPORT ATP-BINDING PROTEIN LIVF"/>
    <property type="match status" value="1"/>
</dbReference>
<keyword evidence="2" id="KW-0813">Transport</keyword>